<dbReference type="SUPFAM" id="SSF51658">
    <property type="entry name" value="Xylose isomerase-like"/>
    <property type="match status" value="1"/>
</dbReference>
<dbReference type="InterPro" id="IPR006311">
    <property type="entry name" value="TAT_signal"/>
</dbReference>
<dbReference type="AlphaFoldDB" id="A0A381YV15"/>
<accession>A0A381YV15</accession>
<sequence>MHMRFSKRKFLKSIGAVSAVTGLGVALPARLLGAPQRQNKGKARLNLSLAAYSFRDYFNTSTHAQRKPKDAKIIDMHGFIDYCADHELEGAELTSYYLDQKIDQAGLLALKRHAFLRGIAISGTAVGNEFTLPKGEKRDAQIAHVKKWIDNAAHMGAPHVRVFAGGALGQSLKEAQALCIEALEEVGEYAGRHGVFLGIENHGGIVAEADSLLEIVKATRSDWVGINLDTGNFHTADVYGDITRCTPYAVNVQLKVEIQPRGASQKSKADIKRVVGILRDAGYQGFVALEYEAAPDPWIAVPDWLDQLKEAIG</sequence>
<feature type="domain" description="Xylose isomerase-like TIM barrel" evidence="1">
    <location>
        <begin position="81"/>
        <end position="307"/>
    </location>
</feature>
<dbReference type="InterPro" id="IPR050312">
    <property type="entry name" value="IolE/XylAMocC-like"/>
</dbReference>
<name>A0A381YV15_9ZZZZ</name>
<proteinExistence type="predicted"/>
<dbReference type="PROSITE" id="PS51318">
    <property type="entry name" value="TAT"/>
    <property type="match status" value="1"/>
</dbReference>
<organism evidence="2">
    <name type="scientific">marine metagenome</name>
    <dbReference type="NCBI Taxonomy" id="408172"/>
    <lineage>
        <taxon>unclassified sequences</taxon>
        <taxon>metagenomes</taxon>
        <taxon>ecological metagenomes</taxon>
    </lineage>
</organism>
<dbReference type="Gene3D" id="3.20.20.150">
    <property type="entry name" value="Divalent-metal-dependent TIM barrel enzymes"/>
    <property type="match status" value="1"/>
</dbReference>
<gene>
    <name evidence="2" type="ORF">METZ01_LOCUS133729</name>
</gene>
<dbReference type="EMBL" id="UINC01019136">
    <property type="protein sequence ID" value="SVA80875.1"/>
    <property type="molecule type" value="Genomic_DNA"/>
</dbReference>
<evidence type="ECO:0000259" key="1">
    <source>
        <dbReference type="Pfam" id="PF01261"/>
    </source>
</evidence>
<dbReference type="InterPro" id="IPR013022">
    <property type="entry name" value="Xyl_isomerase-like_TIM-brl"/>
</dbReference>
<protein>
    <recommendedName>
        <fullName evidence="1">Xylose isomerase-like TIM barrel domain-containing protein</fullName>
    </recommendedName>
</protein>
<reference evidence="2" key="1">
    <citation type="submission" date="2018-05" db="EMBL/GenBank/DDBJ databases">
        <authorList>
            <person name="Lanie J.A."/>
            <person name="Ng W.-L."/>
            <person name="Kazmierczak K.M."/>
            <person name="Andrzejewski T.M."/>
            <person name="Davidsen T.M."/>
            <person name="Wayne K.J."/>
            <person name="Tettelin H."/>
            <person name="Glass J.I."/>
            <person name="Rusch D."/>
            <person name="Podicherti R."/>
            <person name="Tsui H.-C.T."/>
            <person name="Winkler M.E."/>
        </authorList>
    </citation>
    <scope>NUCLEOTIDE SEQUENCE</scope>
</reference>
<dbReference type="Pfam" id="PF01261">
    <property type="entry name" value="AP_endonuc_2"/>
    <property type="match status" value="1"/>
</dbReference>
<dbReference type="PANTHER" id="PTHR12110:SF53">
    <property type="entry name" value="BLR5974 PROTEIN"/>
    <property type="match status" value="1"/>
</dbReference>
<dbReference type="PANTHER" id="PTHR12110">
    <property type="entry name" value="HYDROXYPYRUVATE ISOMERASE"/>
    <property type="match status" value="1"/>
</dbReference>
<evidence type="ECO:0000313" key="2">
    <source>
        <dbReference type="EMBL" id="SVA80875.1"/>
    </source>
</evidence>
<dbReference type="InterPro" id="IPR036237">
    <property type="entry name" value="Xyl_isomerase-like_sf"/>
</dbReference>